<proteinExistence type="predicted"/>
<keyword evidence="5" id="KW-1185">Reference proteome</keyword>
<comment type="caution">
    <text evidence="4">The sequence shown here is derived from an EMBL/GenBank/DDBJ whole genome shotgun (WGS) entry which is preliminary data.</text>
</comment>
<dbReference type="InterPro" id="IPR041664">
    <property type="entry name" value="AAA_16"/>
</dbReference>
<dbReference type="EMBL" id="BMRB01000002">
    <property type="protein sequence ID" value="GGS32059.1"/>
    <property type="molecule type" value="Genomic_DNA"/>
</dbReference>
<dbReference type="GO" id="GO:0004016">
    <property type="term" value="F:adenylate cyclase activity"/>
    <property type="evidence" value="ECO:0007669"/>
    <property type="project" value="TreeGrafter"/>
</dbReference>
<dbReference type="Proteomes" id="UP000660680">
    <property type="component" value="Unassembled WGS sequence"/>
</dbReference>
<feature type="domain" description="Orc1-like AAA ATPase" evidence="3">
    <location>
        <begin position="1"/>
        <end position="140"/>
    </location>
</feature>
<evidence type="ECO:0000313" key="5">
    <source>
        <dbReference type="Proteomes" id="UP000660680"/>
    </source>
</evidence>
<protein>
    <submittedName>
        <fullName evidence="4">LuxR family transcriptional regulator</fullName>
    </submittedName>
</protein>
<sequence>MLVTGEAGIGKTTLVTTAADEARRQGTLVLSGSCWDSDSVPGLWPWVQVVRALRRAATEDEWARAEEAAGDALPVLLGERPGETSGEFPLFDAVTSALVAVSQSRPVMVVLDDLHWADAASVRLLAFAAQHAWFERLLLVGTYRDVDIEGTGHPLEPLLLSLVSKATTLTLTGLTVDEVGDLITLTGVDRPAPELVAEVHRRTGGNPFFVEQTARLWHGTQTGAVPPGVRDAVRRRLEALSDDTHRLLAWAAVLGREFDAALLAAATGRADVERRLNRAIAARLIAPVGPGRYGFVHDLVRETLEDDQDRRAAHAAVARALDDDPVLAATVFPADRARHAHGGVPDYPAERAVDLLAAAARDAMSRLSTEESAAHLRRAIPLAAPERRVALLVQLGESYIHGNEVERAWAHLREAAEIARGLDSARPLARVAVTLHRHGPPRESRLTDEVVREAHRRIYGREETDTTSPLETVFRELVFQATAIARSGADEESLSVGLWAQHDMVLGLGSAAERVRLTGELTDLARAAGDRDMEWFAASMRWVALLELGDPAYLDQFRDTAALTDHSPRNQLSSRIDHTIIDTLAGRFARAGELLDGFTEDDLPDCHNMIAYMRWVWLLRQGRHGEAGAVLGEPMAGFEHPDLLAAITAAEQGRTEAALRYVRATVPRADTLFGGHLRPLWLRALAQTAALARDTELIKLARKELADHSGSWLVALYGFDVSGPVDLWLGVLDLAERRWDDAIAHLTAAADSAEAMDARPWAVDARAWLVKAYAGRGEDTTALSAQIAADAERLGMTQHSAAEPDVPQFRREGPVWSLAFGGTHVHMPDTKGLRDLHALLANPGTDIPAAHLLDPQATAAVRTVGADDMLDERAKAEYRRRLDRLDAEIDHHTALGDDARAAALDRERAALLDHLRLAAGLSGRTRRLGDEAERARKAVTARIRDTLRKLDERHPPLAAHLRAAVTTGTTCRYDGRLPWQLR</sequence>
<dbReference type="PANTHER" id="PTHR16305:SF35">
    <property type="entry name" value="TRANSCRIPTIONAL ACTIVATOR DOMAIN"/>
    <property type="match status" value="1"/>
</dbReference>
<dbReference type="InterPro" id="IPR027417">
    <property type="entry name" value="P-loop_NTPase"/>
</dbReference>
<gene>
    <name evidence="4" type="ORF">GCM10010171_27500</name>
</gene>
<name>A0A918LD71_9PSEU</name>
<accession>A0A918LD71</accession>
<reference evidence="4" key="1">
    <citation type="journal article" date="2014" name="Int. J. Syst. Evol. Microbiol.">
        <title>Complete genome sequence of Corynebacterium casei LMG S-19264T (=DSM 44701T), isolated from a smear-ripened cheese.</title>
        <authorList>
            <consortium name="US DOE Joint Genome Institute (JGI-PGF)"/>
            <person name="Walter F."/>
            <person name="Albersmeier A."/>
            <person name="Kalinowski J."/>
            <person name="Ruckert C."/>
        </authorList>
    </citation>
    <scope>NUCLEOTIDE SEQUENCE</scope>
    <source>
        <strain evidence="4">JCM 3276</strain>
    </source>
</reference>
<keyword evidence="2" id="KW-0067">ATP-binding</keyword>
<dbReference type="Pfam" id="PF13191">
    <property type="entry name" value="AAA_16"/>
    <property type="match status" value="1"/>
</dbReference>
<evidence type="ECO:0000259" key="3">
    <source>
        <dbReference type="Pfam" id="PF13191"/>
    </source>
</evidence>
<evidence type="ECO:0000256" key="1">
    <source>
        <dbReference type="ARBA" id="ARBA00022741"/>
    </source>
</evidence>
<keyword evidence="1" id="KW-0547">Nucleotide-binding</keyword>
<evidence type="ECO:0000313" key="4">
    <source>
        <dbReference type="EMBL" id="GGS32059.1"/>
    </source>
</evidence>
<dbReference type="AlphaFoldDB" id="A0A918LD71"/>
<dbReference type="GO" id="GO:0005737">
    <property type="term" value="C:cytoplasm"/>
    <property type="evidence" value="ECO:0007669"/>
    <property type="project" value="TreeGrafter"/>
</dbReference>
<evidence type="ECO:0000256" key="2">
    <source>
        <dbReference type="ARBA" id="ARBA00022840"/>
    </source>
</evidence>
<organism evidence="4 5">
    <name type="scientific">Actinokineospora fastidiosa</name>
    <dbReference type="NCBI Taxonomy" id="1816"/>
    <lineage>
        <taxon>Bacteria</taxon>
        <taxon>Bacillati</taxon>
        <taxon>Actinomycetota</taxon>
        <taxon>Actinomycetes</taxon>
        <taxon>Pseudonocardiales</taxon>
        <taxon>Pseudonocardiaceae</taxon>
        <taxon>Actinokineospora</taxon>
    </lineage>
</organism>
<reference evidence="4" key="2">
    <citation type="submission" date="2020-09" db="EMBL/GenBank/DDBJ databases">
        <authorList>
            <person name="Sun Q."/>
            <person name="Ohkuma M."/>
        </authorList>
    </citation>
    <scope>NUCLEOTIDE SEQUENCE</scope>
    <source>
        <strain evidence="4">JCM 3276</strain>
    </source>
</reference>
<dbReference type="SUPFAM" id="SSF52540">
    <property type="entry name" value="P-loop containing nucleoside triphosphate hydrolases"/>
    <property type="match status" value="1"/>
</dbReference>
<dbReference type="GO" id="GO:0005524">
    <property type="term" value="F:ATP binding"/>
    <property type="evidence" value="ECO:0007669"/>
    <property type="project" value="UniProtKB-KW"/>
</dbReference>
<dbReference type="PANTHER" id="PTHR16305">
    <property type="entry name" value="TESTICULAR SOLUBLE ADENYLYL CYCLASE"/>
    <property type="match status" value="1"/>
</dbReference>